<sequence>MKTANIVMCSIVLVVCSWLFLQTFEFAQGASGAMSPAYFPRMILIVILVTTALELVASVRLRVVDSFLFDWTKGVKLILFIAVMTLFISLLGVIPFMINASLALFSLGLVLRLPLVPSLVTAISLSVTTYYIFTAGFNIIL</sequence>
<feature type="transmembrane region" description="Helical" evidence="1">
    <location>
        <begin position="42"/>
        <end position="63"/>
    </location>
</feature>
<dbReference type="Proteomes" id="UP001057753">
    <property type="component" value="Unassembled WGS sequence"/>
</dbReference>
<proteinExistence type="predicted"/>
<comment type="caution">
    <text evidence="3">The sequence shown here is derived from an EMBL/GenBank/DDBJ whole genome shotgun (WGS) entry which is preliminary data.</text>
</comment>
<dbReference type="EMBL" id="JABXYM010000001">
    <property type="protein sequence ID" value="MCR6097098.1"/>
    <property type="molecule type" value="Genomic_DNA"/>
</dbReference>
<evidence type="ECO:0000313" key="4">
    <source>
        <dbReference type="Proteomes" id="UP001057753"/>
    </source>
</evidence>
<keyword evidence="1" id="KW-0472">Membrane</keyword>
<dbReference type="InterPro" id="IPR009936">
    <property type="entry name" value="DUF1468"/>
</dbReference>
<organism evidence="3 4">
    <name type="scientific">Salipaludibacillus agaradhaerens</name>
    <name type="common">Bacillus agaradhaerens</name>
    <dbReference type="NCBI Taxonomy" id="76935"/>
    <lineage>
        <taxon>Bacteria</taxon>
        <taxon>Bacillati</taxon>
        <taxon>Bacillota</taxon>
        <taxon>Bacilli</taxon>
        <taxon>Bacillales</taxon>
        <taxon>Bacillaceae</taxon>
    </lineage>
</organism>
<evidence type="ECO:0000313" key="3">
    <source>
        <dbReference type="EMBL" id="MCR6097098.1"/>
    </source>
</evidence>
<gene>
    <name evidence="3" type="ORF">HXA33_11060</name>
</gene>
<feature type="domain" description="DUF1468" evidence="2">
    <location>
        <begin position="8"/>
        <end position="141"/>
    </location>
</feature>
<dbReference type="AlphaFoldDB" id="A0A9Q4FZS1"/>
<dbReference type="Pfam" id="PF07331">
    <property type="entry name" value="TctB"/>
    <property type="match status" value="1"/>
</dbReference>
<feature type="transmembrane region" description="Helical" evidence="1">
    <location>
        <begin position="75"/>
        <end position="98"/>
    </location>
</feature>
<evidence type="ECO:0000256" key="1">
    <source>
        <dbReference type="SAM" id="Phobius"/>
    </source>
</evidence>
<reference evidence="3" key="1">
    <citation type="submission" date="2020-06" db="EMBL/GenBank/DDBJ databases">
        <title>Insight into the genomes of haloalkaliphilic bacilli from Kenyan soda lakes.</title>
        <authorList>
            <person name="Mwirichia R."/>
            <person name="Villamizar G.C."/>
            <person name="Poehlein A."/>
            <person name="Mugweru J."/>
            <person name="Kipnyargis A."/>
            <person name="Kiplimo D."/>
            <person name="Orwa P."/>
            <person name="Daniel R."/>
        </authorList>
    </citation>
    <scope>NUCLEOTIDE SEQUENCE</scope>
    <source>
        <strain evidence="3">B1096_S55</strain>
    </source>
</reference>
<name>A0A9Q4FZS1_SALAG</name>
<keyword evidence="4" id="KW-1185">Reference proteome</keyword>
<accession>A0A9Q4FZS1</accession>
<protein>
    <submittedName>
        <fullName evidence="3">Tripartite tricarboxylate transporter TctB family protein</fullName>
    </submittedName>
</protein>
<evidence type="ECO:0000259" key="2">
    <source>
        <dbReference type="Pfam" id="PF07331"/>
    </source>
</evidence>
<dbReference type="RefSeq" id="WP_257821538.1">
    <property type="nucleotide sequence ID" value="NZ_JABXYM010000001.1"/>
</dbReference>
<feature type="transmembrane region" description="Helical" evidence="1">
    <location>
        <begin position="118"/>
        <end position="140"/>
    </location>
</feature>
<keyword evidence="1" id="KW-1133">Transmembrane helix</keyword>
<keyword evidence="1" id="KW-0812">Transmembrane</keyword>